<gene>
    <name evidence="1" type="ORF">CAEBREN_03961</name>
</gene>
<dbReference type="HOGENOM" id="CLU_1504757_0_0_1"/>
<dbReference type="AlphaFoldDB" id="G0MWP8"/>
<dbReference type="Proteomes" id="UP000008068">
    <property type="component" value="Unassembled WGS sequence"/>
</dbReference>
<protein>
    <submittedName>
        <fullName evidence="1">Uncharacterized protein</fullName>
    </submittedName>
</protein>
<name>G0MWP8_CAEBE</name>
<proteinExistence type="predicted"/>
<dbReference type="EMBL" id="GL379817">
    <property type="protein sequence ID" value="EGT46271.1"/>
    <property type="molecule type" value="Genomic_DNA"/>
</dbReference>
<organism evidence="2">
    <name type="scientific">Caenorhabditis brenneri</name>
    <name type="common">Nematode worm</name>
    <dbReference type="NCBI Taxonomy" id="135651"/>
    <lineage>
        <taxon>Eukaryota</taxon>
        <taxon>Metazoa</taxon>
        <taxon>Ecdysozoa</taxon>
        <taxon>Nematoda</taxon>
        <taxon>Chromadorea</taxon>
        <taxon>Rhabditida</taxon>
        <taxon>Rhabditina</taxon>
        <taxon>Rhabditomorpha</taxon>
        <taxon>Rhabditoidea</taxon>
        <taxon>Rhabditidae</taxon>
        <taxon>Peloderinae</taxon>
        <taxon>Caenorhabditis</taxon>
    </lineage>
</organism>
<accession>G0MWP8</accession>
<keyword evidence="2" id="KW-1185">Reference proteome</keyword>
<evidence type="ECO:0000313" key="1">
    <source>
        <dbReference type="EMBL" id="EGT46271.1"/>
    </source>
</evidence>
<dbReference type="InParanoid" id="G0MWP8"/>
<reference evidence="2" key="1">
    <citation type="submission" date="2011-07" db="EMBL/GenBank/DDBJ databases">
        <authorList>
            <consortium name="Caenorhabditis brenneri Sequencing and Analysis Consortium"/>
            <person name="Wilson R.K."/>
        </authorList>
    </citation>
    <scope>NUCLEOTIDE SEQUENCE [LARGE SCALE GENOMIC DNA]</scope>
    <source>
        <strain evidence="2">PB2801</strain>
    </source>
</reference>
<sequence>MENIVRTYDIPVDTHWLKLVVDYNNDTRERRIFIDDQLFLEIAGKSSFYVEEDYFIPELHNKKITIGFRKVEKEFMCKITIDGKTLKQVRVQSKQKFDFWKVDVYGDGVKALMIYEVGNNMLKCLARSFEIPEAPCSFNFKINDTNFVLKVTPETPQSDKTELTMNGVVIDHFKGRDGE</sequence>
<evidence type="ECO:0000313" key="2">
    <source>
        <dbReference type="Proteomes" id="UP000008068"/>
    </source>
</evidence>